<name>A0A0C2MKN5_THEKT</name>
<keyword evidence="1" id="KW-0732">Signal</keyword>
<dbReference type="Proteomes" id="UP000031668">
    <property type="component" value="Unassembled WGS sequence"/>
</dbReference>
<accession>A0A0C2MKN5</accession>
<reference evidence="2 3" key="1">
    <citation type="journal article" date="2014" name="Genome Biol. Evol.">
        <title>The genome of the myxosporean Thelohanellus kitauei shows adaptations to nutrient acquisition within its fish host.</title>
        <authorList>
            <person name="Yang Y."/>
            <person name="Xiong J."/>
            <person name="Zhou Z."/>
            <person name="Huo F."/>
            <person name="Miao W."/>
            <person name="Ran C."/>
            <person name="Liu Y."/>
            <person name="Zhang J."/>
            <person name="Feng J."/>
            <person name="Wang M."/>
            <person name="Wang M."/>
            <person name="Wang L."/>
            <person name="Yao B."/>
        </authorList>
    </citation>
    <scope>NUCLEOTIDE SEQUENCE [LARGE SCALE GENOMIC DNA]</scope>
    <source>
        <strain evidence="2">Wuqing</strain>
    </source>
</reference>
<protein>
    <recommendedName>
        <fullName evidence="4">Reverse transcriptase domain-containing protein</fullName>
    </recommendedName>
</protein>
<sequence>MNQLSVRVLHQFLHLYVNLGLSLTQSKCAAVSTHLPSGVPIEWSLSLVDSNGYKYFGLIEGLCDMQALPKKVLEKTLTGVNSVLDSELSWRNMRSAICAVVQGAFHYYFSYLILNESGSSSQAWDPGERSSRPGGAGFGLLSNRGCVTL</sequence>
<evidence type="ECO:0000256" key="1">
    <source>
        <dbReference type="SAM" id="SignalP"/>
    </source>
</evidence>
<keyword evidence="3" id="KW-1185">Reference proteome</keyword>
<feature type="signal peptide" evidence="1">
    <location>
        <begin position="1"/>
        <end position="24"/>
    </location>
</feature>
<organism evidence="2 3">
    <name type="scientific">Thelohanellus kitauei</name>
    <name type="common">Myxosporean</name>
    <dbReference type="NCBI Taxonomy" id="669202"/>
    <lineage>
        <taxon>Eukaryota</taxon>
        <taxon>Metazoa</taxon>
        <taxon>Cnidaria</taxon>
        <taxon>Myxozoa</taxon>
        <taxon>Myxosporea</taxon>
        <taxon>Bivalvulida</taxon>
        <taxon>Platysporina</taxon>
        <taxon>Myxobolidae</taxon>
        <taxon>Thelohanellus</taxon>
    </lineage>
</organism>
<gene>
    <name evidence="2" type="ORF">RF11_08443</name>
</gene>
<feature type="chain" id="PRO_5002152357" description="Reverse transcriptase domain-containing protein" evidence="1">
    <location>
        <begin position="25"/>
        <end position="149"/>
    </location>
</feature>
<proteinExistence type="predicted"/>
<dbReference type="EMBL" id="JWZT01004055">
    <property type="protein sequence ID" value="KII64955.1"/>
    <property type="molecule type" value="Genomic_DNA"/>
</dbReference>
<evidence type="ECO:0000313" key="2">
    <source>
        <dbReference type="EMBL" id="KII64955.1"/>
    </source>
</evidence>
<evidence type="ECO:0008006" key="4">
    <source>
        <dbReference type="Google" id="ProtNLM"/>
    </source>
</evidence>
<comment type="caution">
    <text evidence="2">The sequence shown here is derived from an EMBL/GenBank/DDBJ whole genome shotgun (WGS) entry which is preliminary data.</text>
</comment>
<evidence type="ECO:0000313" key="3">
    <source>
        <dbReference type="Proteomes" id="UP000031668"/>
    </source>
</evidence>
<dbReference type="AlphaFoldDB" id="A0A0C2MKN5"/>